<evidence type="ECO:0000313" key="2">
    <source>
        <dbReference type="Proteomes" id="UP000294604"/>
    </source>
</evidence>
<protein>
    <submittedName>
        <fullName evidence="1">Uncharacterized protein</fullName>
    </submittedName>
</protein>
<sequence>MSAAWTHDIGYASALARSNFHPVDGADYLVAEEGQRFPAGLANLVAHHTGAVFEAQVRGLADELARHRFPVDVVDLAILNTADLSTSPEGQPVKPQARIAEILDRYAPDSPVYQAVSRSAPILLAQASLVLAAARAAPVYSVTVPAPERVDCIQPGPQWRAIWSGDYHQLTARGSAAGITQHRGVAAKFTNAPDIWDPADAEYIAKDLRSAAVAARGDRLGWLQYRAFPVAAVDGRPYRDADEDSLTSEGATETFCFGDILERQLALAMQGRSILVQQRTFHSLDNVTDWVHLPISVIDAPIDLRTGISY</sequence>
<reference evidence="1 2" key="1">
    <citation type="journal article" date="2019" name="Sci. Rep.">
        <title>Extended insight into the Mycobacterium chelonae-abscessus complex through whole genome sequencing of Mycobacterium salmoniphilum outbreak and Mycobacterium salmoniphilum-like strains.</title>
        <authorList>
            <person name="Behra P.R.K."/>
            <person name="Das S."/>
            <person name="Pettersson B.M.F."/>
            <person name="Shirreff L."/>
            <person name="DuCote T."/>
            <person name="Jacobsson K.G."/>
            <person name="Ennis D.G."/>
            <person name="Kirsebom L.A."/>
        </authorList>
    </citation>
    <scope>NUCLEOTIDE SEQUENCE [LARGE SCALE GENOMIC DNA]</scope>
    <source>
        <strain evidence="1 2">CCUG 60884</strain>
    </source>
</reference>
<organism evidence="1 2">
    <name type="scientific">Mycobacteroides salmoniphilum</name>
    <dbReference type="NCBI Taxonomy" id="404941"/>
    <lineage>
        <taxon>Bacteria</taxon>
        <taxon>Bacillati</taxon>
        <taxon>Actinomycetota</taxon>
        <taxon>Actinomycetes</taxon>
        <taxon>Mycobacteriales</taxon>
        <taxon>Mycobacteriaceae</taxon>
        <taxon>Mycobacteroides</taxon>
    </lineage>
</organism>
<name>A0A4R8T059_9MYCO</name>
<dbReference type="Proteomes" id="UP000294604">
    <property type="component" value="Unassembled WGS sequence"/>
</dbReference>
<dbReference type="EMBL" id="PECL01000003">
    <property type="protein sequence ID" value="TEA09136.1"/>
    <property type="molecule type" value="Genomic_DNA"/>
</dbReference>
<proteinExistence type="predicted"/>
<accession>A0A4R8T059</accession>
<gene>
    <name evidence="1" type="ORF">CCUG60884_00305</name>
</gene>
<dbReference type="AlphaFoldDB" id="A0A4R8T059"/>
<evidence type="ECO:0000313" key="1">
    <source>
        <dbReference type="EMBL" id="TEA09136.1"/>
    </source>
</evidence>
<comment type="caution">
    <text evidence="1">The sequence shown here is derived from an EMBL/GenBank/DDBJ whole genome shotgun (WGS) entry which is preliminary data.</text>
</comment>